<protein>
    <submittedName>
        <fullName evidence="1">Uncharacterized protein</fullName>
    </submittedName>
</protein>
<evidence type="ECO:0000313" key="2">
    <source>
        <dbReference type="Proteomes" id="UP000765509"/>
    </source>
</evidence>
<gene>
    <name evidence="1" type="ORF">O181_019851</name>
</gene>
<comment type="caution">
    <text evidence="1">The sequence shown here is derived from an EMBL/GenBank/DDBJ whole genome shotgun (WGS) entry which is preliminary data.</text>
</comment>
<evidence type="ECO:0000313" key="1">
    <source>
        <dbReference type="EMBL" id="MBW0480136.1"/>
    </source>
</evidence>
<proteinExistence type="predicted"/>
<dbReference type="Proteomes" id="UP000765509">
    <property type="component" value="Unassembled WGS sequence"/>
</dbReference>
<sequence length="92" mass="10632">MLAVSNFDPLHSIDDDGNTNPGAAFFGSKISPAFKRNEEERWLRTREVLKQKTSQVPLKTSLLIYSDKIICHRWQRSFLRTFETITLTSAFI</sequence>
<name>A0A9Q3C807_9BASI</name>
<organism evidence="1 2">
    <name type="scientific">Austropuccinia psidii MF-1</name>
    <dbReference type="NCBI Taxonomy" id="1389203"/>
    <lineage>
        <taxon>Eukaryota</taxon>
        <taxon>Fungi</taxon>
        <taxon>Dikarya</taxon>
        <taxon>Basidiomycota</taxon>
        <taxon>Pucciniomycotina</taxon>
        <taxon>Pucciniomycetes</taxon>
        <taxon>Pucciniales</taxon>
        <taxon>Sphaerophragmiaceae</taxon>
        <taxon>Austropuccinia</taxon>
    </lineage>
</organism>
<dbReference type="EMBL" id="AVOT02005853">
    <property type="protein sequence ID" value="MBW0480136.1"/>
    <property type="molecule type" value="Genomic_DNA"/>
</dbReference>
<keyword evidence="2" id="KW-1185">Reference proteome</keyword>
<dbReference type="AlphaFoldDB" id="A0A9Q3C807"/>
<reference evidence="1" key="1">
    <citation type="submission" date="2021-03" db="EMBL/GenBank/DDBJ databases">
        <title>Draft genome sequence of rust myrtle Austropuccinia psidii MF-1, a brazilian biotype.</title>
        <authorList>
            <person name="Quecine M.C."/>
            <person name="Pachon D.M.R."/>
            <person name="Bonatelli M.L."/>
            <person name="Correr F.H."/>
            <person name="Franceschini L.M."/>
            <person name="Leite T.F."/>
            <person name="Margarido G.R.A."/>
            <person name="Almeida C.A."/>
            <person name="Ferrarezi J.A."/>
            <person name="Labate C.A."/>
        </authorList>
    </citation>
    <scope>NUCLEOTIDE SEQUENCE</scope>
    <source>
        <strain evidence="1">MF-1</strain>
    </source>
</reference>
<accession>A0A9Q3C807</accession>